<sequence length="79" mass="9250">MKKYTEIGFGNTWFIRTEFEDSDGTEREVRGFTAPFKLQSVYFRLWIGKKVIIFDSKEGLKLSSKNRKSFKLVIGFMGI</sequence>
<reference evidence="1" key="1">
    <citation type="submission" date="2021-03" db="EMBL/GenBank/DDBJ databases">
        <title>Antimicrobial resistance genes in bacteria isolated from Japanese honey, and their potential for conferring macrolide and lincosamide resistance in the American foulbrood pathogen Paenibacillus larvae.</title>
        <authorList>
            <person name="Okamoto M."/>
            <person name="Kumagai M."/>
            <person name="Kanamori H."/>
            <person name="Takamatsu D."/>
        </authorList>
    </citation>
    <scope>NUCLEOTIDE SEQUENCE</scope>
    <source>
        <strain evidence="1">J2TS6</strain>
    </source>
</reference>
<comment type="caution">
    <text evidence="1">The sequence shown here is derived from an EMBL/GenBank/DDBJ whole genome shotgun (WGS) entry which is preliminary data.</text>
</comment>
<dbReference type="Proteomes" id="UP000679779">
    <property type="component" value="Unassembled WGS sequence"/>
</dbReference>
<dbReference type="EMBL" id="BORQ01000003">
    <property type="protein sequence ID" value="GIO31709.1"/>
    <property type="molecule type" value="Genomic_DNA"/>
</dbReference>
<evidence type="ECO:0000313" key="2">
    <source>
        <dbReference type="Proteomes" id="UP000679779"/>
    </source>
</evidence>
<dbReference type="Pfam" id="PF13122">
    <property type="entry name" value="DUF3977"/>
    <property type="match status" value="1"/>
</dbReference>
<proteinExistence type="predicted"/>
<evidence type="ECO:0008006" key="3">
    <source>
        <dbReference type="Google" id="ProtNLM"/>
    </source>
</evidence>
<dbReference type="InterPro" id="IPR025009">
    <property type="entry name" value="DUF3977"/>
</dbReference>
<dbReference type="AlphaFoldDB" id="A0A919XHA8"/>
<protein>
    <recommendedName>
        <fullName evidence="3">DUF3977 family protein</fullName>
    </recommendedName>
</protein>
<keyword evidence="2" id="KW-1185">Reference proteome</keyword>
<dbReference type="RefSeq" id="WP_160042615.1">
    <property type="nucleotide sequence ID" value="NZ_BORQ01000003.1"/>
</dbReference>
<name>A0A919XHA8_9BACL</name>
<gene>
    <name evidence="1" type="ORF">J2TS6_28500</name>
</gene>
<organism evidence="1 2">
    <name type="scientific">Paenibacillus albilobatus</name>
    <dbReference type="NCBI Taxonomy" id="2716884"/>
    <lineage>
        <taxon>Bacteria</taxon>
        <taxon>Bacillati</taxon>
        <taxon>Bacillota</taxon>
        <taxon>Bacilli</taxon>
        <taxon>Bacillales</taxon>
        <taxon>Paenibacillaceae</taxon>
        <taxon>Paenibacillus</taxon>
    </lineage>
</organism>
<evidence type="ECO:0000313" key="1">
    <source>
        <dbReference type="EMBL" id="GIO31709.1"/>
    </source>
</evidence>
<accession>A0A919XHA8</accession>